<evidence type="ECO:0000256" key="9">
    <source>
        <dbReference type="ARBA" id="ARBA00022801"/>
    </source>
</evidence>
<evidence type="ECO:0000256" key="6">
    <source>
        <dbReference type="ARBA" id="ARBA00022670"/>
    </source>
</evidence>
<keyword evidence="12" id="KW-1015">Disulfide bond</keyword>
<feature type="chain" id="PRO_5012822662" evidence="15">
    <location>
        <begin position="25"/>
        <end position="451"/>
    </location>
</feature>
<dbReference type="PANTHER" id="PTHR11705:SF91">
    <property type="entry name" value="FI01817P-RELATED"/>
    <property type="match status" value="1"/>
</dbReference>
<dbReference type="AlphaFoldDB" id="A0A1W0WSL1"/>
<comment type="cofactor">
    <cofactor evidence="1">
        <name>Zn(2+)</name>
        <dbReference type="ChEBI" id="CHEBI:29105"/>
    </cofactor>
</comment>
<comment type="caution">
    <text evidence="17">The sequence shown here is derived from an EMBL/GenBank/DDBJ whole genome shotgun (WGS) entry which is preliminary data.</text>
</comment>
<keyword evidence="18" id="KW-1185">Reference proteome</keyword>
<dbReference type="Gene3D" id="3.40.630.10">
    <property type="entry name" value="Zn peptidases"/>
    <property type="match status" value="1"/>
</dbReference>
<evidence type="ECO:0000256" key="3">
    <source>
        <dbReference type="ARBA" id="ARBA00005988"/>
    </source>
</evidence>
<evidence type="ECO:0000256" key="4">
    <source>
        <dbReference type="ARBA" id="ARBA00022525"/>
    </source>
</evidence>
<dbReference type="InterPro" id="IPR036990">
    <property type="entry name" value="M14A-like_propep"/>
</dbReference>
<dbReference type="SMART" id="SM00631">
    <property type="entry name" value="Zn_pept"/>
    <property type="match status" value="1"/>
</dbReference>
<dbReference type="GO" id="GO:0004181">
    <property type="term" value="F:metallocarboxypeptidase activity"/>
    <property type="evidence" value="ECO:0007669"/>
    <property type="project" value="InterPro"/>
</dbReference>
<feature type="domain" description="Peptidase M14" evidence="16">
    <location>
        <begin position="142"/>
        <end position="442"/>
    </location>
</feature>
<dbReference type="InterPro" id="IPR057246">
    <property type="entry name" value="CARBOXYPEPT_ZN_1"/>
</dbReference>
<evidence type="ECO:0000256" key="2">
    <source>
        <dbReference type="ARBA" id="ARBA00004613"/>
    </source>
</evidence>
<evidence type="ECO:0000256" key="11">
    <source>
        <dbReference type="ARBA" id="ARBA00023049"/>
    </source>
</evidence>
<dbReference type="GO" id="GO:0008270">
    <property type="term" value="F:zinc ion binding"/>
    <property type="evidence" value="ECO:0007669"/>
    <property type="project" value="InterPro"/>
</dbReference>
<keyword evidence="6" id="KW-0645">Protease</keyword>
<evidence type="ECO:0000256" key="13">
    <source>
        <dbReference type="ARBA" id="ARBA00057299"/>
    </source>
</evidence>
<keyword evidence="4" id="KW-0964">Secreted</keyword>
<evidence type="ECO:0000256" key="1">
    <source>
        <dbReference type="ARBA" id="ARBA00001947"/>
    </source>
</evidence>
<evidence type="ECO:0000256" key="5">
    <source>
        <dbReference type="ARBA" id="ARBA00022645"/>
    </source>
</evidence>
<name>A0A1W0WSL1_HYPEX</name>
<accession>A0A1W0WSL1</accession>
<dbReference type="SUPFAM" id="SSF53187">
    <property type="entry name" value="Zn-dependent exopeptidases"/>
    <property type="match status" value="1"/>
</dbReference>
<dbReference type="SUPFAM" id="SSF54897">
    <property type="entry name" value="Protease propeptides/inhibitors"/>
    <property type="match status" value="1"/>
</dbReference>
<dbReference type="InterPro" id="IPR003146">
    <property type="entry name" value="M14A_act_pep"/>
</dbReference>
<sequence>MQLALIVVWIGSAILLIASHFVDADVKDGFRGYKVYRLTIQSQRQLDLINRISEDVDQKGLTDEVDVWTELPRVFSPQRRNSFTALILLSPEKQAAFLETFDSESISHEVTIPDLAVAIEEESRFSLEDTRAVENGGMTWTAYHRYSTMVSWMDSLRSRYPDLVNEKVMIGKTYEGRNMYLLKVGKPRADGKMKPGIYMDANIHAREWIAGATLTFMVNKMVTEYETNSTARRMMNEIDWYIVPSANPDGYEYSHAAPNNRLWRKTRRVNPFSTDTGCDANRNFDFKWMVAGAVQTPRENTYAGAFPYSEIENVHVTEALLALVPQVKGMLSFHSAAQMWLLPWAYGYERSEDYDELMRVGRAATDALTAVYGIPYEVGTAPDILYRAAGGTLDWAKAKAGAKYSYTPELRDLGFGFVLPPNQIIPSGLETFEAVNVIAQAIFEEFGPTLN</sequence>
<gene>
    <name evidence="17" type="ORF">BV898_07756</name>
</gene>
<evidence type="ECO:0000256" key="15">
    <source>
        <dbReference type="SAM" id="SignalP"/>
    </source>
</evidence>
<evidence type="ECO:0000256" key="10">
    <source>
        <dbReference type="ARBA" id="ARBA00022833"/>
    </source>
</evidence>
<comment type="subcellular location">
    <subcellularLocation>
        <location evidence="2">Secreted</location>
    </subcellularLocation>
</comment>
<keyword evidence="7" id="KW-0479">Metal-binding</keyword>
<keyword evidence="8 15" id="KW-0732">Signal</keyword>
<proteinExistence type="inferred from homology"/>
<dbReference type="GO" id="GO:0006508">
    <property type="term" value="P:proteolysis"/>
    <property type="evidence" value="ECO:0007669"/>
    <property type="project" value="UniProtKB-KW"/>
</dbReference>
<feature type="signal peptide" evidence="15">
    <location>
        <begin position="1"/>
        <end position="24"/>
    </location>
</feature>
<dbReference type="OrthoDB" id="3626597at2759"/>
<dbReference type="EMBL" id="MTYJ01000052">
    <property type="protein sequence ID" value="OQV18167.1"/>
    <property type="molecule type" value="Genomic_DNA"/>
</dbReference>
<keyword evidence="10" id="KW-0862">Zinc</keyword>
<comment type="function">
    <text evidence="13">Involved in the digestion of the blood meal.</text>
</comment>
<dbReference type="FunFam" id="3.40.630.10:FF:000040">
    <property type="entry name" value="zinc carboxypeptidase"/>
    <property type="match status" value="1"/>
</dbReference>
<dbReference type="PROSITE" id="PS00132">
    <property type="entry name" value="CARBOXYPEPT_ZN_1"/>
    <property type="match status" value="1"/>
</dbReference>
<evidence type="ECO:0000256" key="14">
    <source>
        <dbReference type="PROSITE-ProRule" id="PRU01379"/>
    </source>
</evidence>
<evidence type="ECO:0000256" key="8">
    <source>
        <dbReference type="ARBA" id="ARBA00022729"/>
    </source>
</evidence>
<dbReference type="PANTHER" id="PTHR11705">
    <property type="entry name" value="PROTEASE FAMILY M14 CARBOXYPEPTIDASE A,B"/>
    <property type="match status" value="1"/>
</dbReference>
<dbReference type="Pfam" id="PF02244">
    <property type="entry name" value="Propep_M14"/>
    <property type="match status" value="1"/>
</dbReference>
<protein>
    <submittedName>
        <fullName evidence="17">Carboxypeptidase B</fullName>
    </submittedName>
</protein>
<reference evidence="18" key="1">
    <citation type="submission" date="2017-01" db="EMBL/GenBank/DDBJ databases">
        <title>Comparative genomics of anhydrobiosis in the tardigrade Hypsibius dujardini.</title>
        <authorList>
            <person name="Yoshida Y."/>
            <person name="Koutsovoulos G."/>
            <person name="Laetsch D."/>
            <person name="Stevens L."/>
            <person name="Kumar S."/>
            <person name="Horikawa D."/>
            <person name="Ishino K."/>
            <person name="Komine S."/>
            <person name="Tomita M."/>
            <person name="Blaxter M."/>
            <person name="Arakawa K."/>
        </authorList>
    </citation>
    <scope>NUCLEOTIDE SEQUENCE [LARGE SCALE GENOMIC DNA]</scope>
    <source>
        <strain evidence="18">Z151</strain>
    </source>
</reference>
<dbReference type="InterPro" id="IPR000834">
    <property type="entry name" value="Peptidase_M14"/>
</dbReference>
<evidence type="ECO:0000313" key="18">
    <source>
        <dbReference type="Proteomes" id="UP000192578"/>
    </source>
</evidence>
<dbReference type="CDD" id="cd03860">
    <property type="entry name" value="M14_CP_A-B_like"/>
    <property type="match status" value="1"/>
</dbReference>
<evidence type="ECO:0000313" key="17">
    <source>
        <dbReference type="EMBL" id="OQV18167.1"/>
    </source>
</evidence>
<keyword evidence="11" id="KW-0482">Metalloprotease</keyword>
<dbReference type="Proteomes" id="UP000192578">
    <property type="component" value="Unassembled WGS sequence"/>
</dbReference>
<comment type="similarity">
    <text evidence="3 14">Belongs to the peptidase M14 family.</text>
</comment>
<dbReference type="Pfam" id="PF00246">
    <property type="entry name" value="Peptidase_M14"/>
    <property type="match status" value="1"/>
</dbReference>
<evidence type="ECO:0000256" key="12">
    <source>
        <dbReference type="ARBA" id="ARBA00023157"/>
    </source>
</evidence>
<dbReference type="PROSITE" id="PS52035">
    <property type="entry name" value="PEPTIDASE_M14"/>
    <property type="match status" value="1"/>
</dbReference>
<evidence type="ECO:0000256" key="7">
    <source>
        <dbReference type="ARBA" id="ARBA00022723"/>
    </source>
</evidence>
<dbReference type="GO" id="GO:0005615">
    <property type="term" value="C:extracellular space"/>
    <property type="evidence" value="ECO:0007669"/>
    <property type="project" value="TreeGrafter"/>
</dbReference>
<evidence type="ECO:0000259" key="16">
    <source>
        <dbReference type="PROSITE" id="PS52035"/>
    </source>
</evidence>
<feature type="active site" description="Proton donor/acceptor" evidence="14">
    <location>
        <position position="409"/>
    </location>
</feature>
<dbReference type="PRINTS" id="PR00765">
    <property type="entry name" value="CRBOXYPTASEA"/>
</dbReference>
<dbReference type="Gene3D" id="3.30.70.340">
    <property type="entry name" value="Metallocarboxypeptidase-like"/>
    <property type="match status" value="1"/>
</dbReference>
<organism evidence="17 18">
    <name type="scientific">Hypsibius exemplaris</name>
    <name type="common">Freshwater tardigrade</name>
    <dbReference type="NCBI Taxonomy" id="2072580"/>
    <lineage>
        <taxon>Eukaryota</taxon>
        <taxon>Metazoa</taxon>
        <taxon>Ecdysozoa</taxon>
        <taxon>Tardigrada</taxon>
        <taxon>Eutardigrada</taxon>
        <taxon>Parachela</taxon>
        <taxon>Hypsibioidea</taxon>
        <taxon>Hypsibiidae</taxon>
        <taxon>Hypsibius</taxon>
    </lineage>
</organism>
<keyword evidence="5 17" id="KW-0121">Carboxypeptidase</keyword>
<keyword evidence="9" id="KW-0378">Hydrolase</keyword>